<protein>
    <submittedName>
        <fullName evidence="1">Uncharacterized protein</fullName>
    </submittedName>
</protein>
<gene>
    <name evidence="1" type="ORF">J5N97_013491</name>
</gene>
<comment type="caution">
    <text evidence="1">The sequence shown here is derived from an EMBL/GenBank/DDBJ whole genome shotgun (WGS) entry which is preliminary data.</text>
</comment>
<sequence length="155" mass="17832">MRYHRKLLIDLAATPPPETPKRQRFPSYLEAPNLSSETCLLCEILATTTISSIERALNDFGVRALSPADVKFVLKLSYAHTGPAVAFFRWAVPLLPRPHHHSPYSWNLIVDLLGKSLRFNTMWDTVRAMHNRLLLSHLRLNLLLLRRRPPPPQRP</sequence>
<accession>A0A9D5HJ55</accession>
<proteinExistence type="predicted"/>
<reference evidence="1" key="1">
    <citation type="submission" date="2021-03" db="EMBL/GenBank/DDBJ databases">
        <authorList>
            <person name="Li Z."/>
            <person name="Yang C."/>
        </authorList>
    </citation>
    <scope>NUCLEOTIDE SEQUENCE</scope>
    <source>
        <strain evidence="1">Dzin_1.0</strain>
        <tissue evidence="1">Leaf</tissue>
    </source>
</reference>
<name>A0A9D5HJ55_9LILI</name>
<dbReference type="EMBL" id="JAGGNH010000003">
    <property type="protein sequence ID" value="KAJ0978017.1"/>
    <property type="molecule type" value="Genomic_DNA"/>
</dbReference>
<dbReference type="OrthoDB" id="1911504at2759"/>
<evidence type="ECO:0000313" key="2">
    <source>
        <dbReference type="Proteomes" id="UP001085076"/>
    </source>
</evidence>
<evidence type="ECO:0000313" key="1">
    <source>
        <dbReference type="EMBL" id="KAJ0978017.1"/>
    </source>
</evidence>
<organism evidence="1 2">
    <name type="scientific">Dioscorea zingiberensis</name>
    <dbReference type="NCBI Taxonomy" id="325984"/>
    <lineage>
        <taxon>Eukaryota</taxon>
        <taxon>Viridiplantae</taxon>
        <taxon>Streptophyta</taxon>
        <taxon>Embryophyta</taxon>
        <taxon>Tracheophyta</taxon>
        <taxon>Spermatophyta</taxon>
        <taxon>Magnoliopsida</taxon>
        <taxon>Liliopsida</taxon>
        <taxon>Dioscoreales</taxon>
        <taxon>Dioscoreaceae</taxon>
        <taxon>Dioscorea</taxon>
    </lineage>
</organism>
<dbReference type="AlphaFoldDB" id="A0A9D5HJ55"/>
<dbReference type="Proteomes" id="UP001085076">
    <property type="component" value="Miscellaneous, Linkage group lg03"/>
</dbReference>
<keyword evidence="2" id="KW-1185">Reference proteome</keyword>
<reference evidence="1" key="2">
    <citation type="journal article" date="2022" name="Hortic Res">
        <title>The genome of Dioscorea zingiberensis sheds light on the biosynthesis, origin and evolution of the medicinally important diosgenin saponins.</title>
        <authorList>
            <person name="Li Y."/>
            <person name="Tan C."/>
            <person name="Li Z."/>
            <person name="Guo J."/>
            <person name="Li S."/>
            <person name="Chen X."/>
            <person name="Wang C."/>
            <person name="Dai X."/>
            <person name="Yang H."/>
            <person name="Song W."/>
            <person name="Hou L."/>
            <person name="Xu J."/>
            <person name="Tong Z."/>
            <person name="Xu A."/>
            <person name="Yuan X."/>
            <person name="Wang W."/>
            <person name="Yang Q."/>
            <person name="Chen L."/>
            <person name="Sun Z."/>
            <person name="Wang K."/>
            <person name="Pan B."/>
            <person name="Chen J."/>
            <person name="Bao Y."/>
            <person name="Liu F."/>
            <person name="Qi X."/>
            <person name="Gang D.R."/>
            <person name="Wen J."/>
            <person name="Li J."/>
        </authorList>
    </citation>
    <scope>NUCLEOTIDE SEQUENCE</scope>
    <source>
        <strain evidence="1">Dzin_1.0</strain>
    </source>
</reference>